<proteinExistence type="predicted"/>
<keyword evidence="2" id="KW-1185">Reference proteome</keyword>
<accession>A0A853I7J2</accession>
<name>A0A853I7J2_9GAMM</name>
<sequence length="143" mass="16056">MSFFKFVILMLILGGLYYYWNFYSDSSSGLSISKNSSGTNLNKFIPVVMPNETKTNHVMILAPANCSREEARRARELADQLTKLGIPNSLISSVSFRFTKEQEQKMQQTANILNGKVPIVLFNGLGQENPSTEMVVATYFSSR</sequence>
<comment type="caution">
    <text evidence="1">The sequence shown here is derived from an EMBL/GenBank/DDBJ whole genome shotgun (WGS) entry which is preliminary data.</text>
</comment>
<protein>
    <submittedName>
        <fullName evidence="1">Uncharacterized protein</fullName>
    </submittedName>
</protein>
<dbReference type="Proteomes" id="UP000569732">
    <property type="component" value="Unassembled WGS sequence"/>
</dbReference>
<reference evidence="1 2" key="1">
    <citation type="submission" date="2020-07" db="EMBL/GenBank/DDBJ databases">
        <title>Endozoicomonas sp. nov., isolated from sediment.</title>
        <authorList>
            <person name="Gu T."/>
        </authorList>
    </citation>
    <scope>NUCLEOTIDE SEQUENCE [LARGE SCALE GENOMIC DNA]</scope>
    <source>
        <strain evidence="1 2">SM1973</strain>
    </source>
</reference>
<dbReference type="EMBL" id="JACCKB010000072">
    <property type="protein sequence ID" value="NYZ69283.1"/>
    <property type="molecule type" value="Genomic_DNA"/>
</dbReference>
<gene>
    <name evidence="1" type="ORF">H0A36_25010</name>
</gene>
<dbReference type="AlphaFoldDB" id="A0A853I7J2"/>
<dbReference type="RefSeq" id="WP_180571280.1">
    <property type="nucleotide sequence ID" value="NZ_JACCKB010000072.1"/>
</dbReference>
<evidence type="ECO:0000313" key="1">
    <source>
        <dbReference type="EMBL" id="NYZ69283.1"/>
    </source>
</evidence>
<organism evidence="1 2">
    <name type="scientific">Spartinivicinus marinus</name>
    <dbReference type="NCBI Taxonomy" id="2994442"/>
    <lineage>
        <taxon>Bacteria</taxon>
        <taxon>Pseudomonadati</taxon>
        <taxon>Pseudomonadota</taxon>
        <taxon>Gammaproteobacteria</taxon>
        <taxon>Oceanospirillales</taxon>
        <taxon>Zooshikellaceae</taxon>
        <taxon>Spartinivicinus</taxon>
    </lineage>
</organism>
<evidence type="ECO:0000313" key="2">
    <source>
        <dbReference type="Proteomes" id="UP000569732"/>
    </source>
</evidence>